<proteinExistence type="predicted"/>
<dbReference type="AlphaFoldDB" id="A0A916ZR86"/>
<dbReference type="InterPro" id="IPR036318">
    <property type="entry name" value="FAD-bd_PCMH-like_sf"/>
</dbReference>
<reference evidence="5" key="1">
    <citation type="journal article" date="2014" name="Int. J. Syst. Evol. Microbiol.">
        <title>Complete genome sequence of Corynebacterium casei LMG S-19264T (=DSM 44701T), isolated from a smear-ripened cheese.</title>
        <authorList>
            <consortium name="US DOE Joint Genome Institute (JGI-PGF)"/>
            <person name="Walter F."/>
            <person name="Albersmeier A."/>
            <person name="Kalinowski J."/>
            <person name="Ruckert C."/>
        </authorList>
    </citation>
    <scope>NUCLEOTIDE SEQUENCE</scope>
    <source>
        <strain evidence="5">CGMCC 1.15367</strain>
    </source>
</reference>
<dbReference type="InterPro" id="IPR016166">
    <property type="entry name" value="FAD-bd_PCMH"/>
</dbReference>
<feature type="domain" description="FAD-binding PCMH-type" evidence="4">
    <location>
        <begin position="4"/>
        <end position="179"/>
    </location>
</feature>
<name>A0A916ZR86_9HYPH</name>
<dbReference type="Gene3D" id="3.30.465.10">
    <property type="match status" value="1"/>
</dbReference>
<dbReference type="InterPro" id="IPR016169">
    <property type="entry name" value="FAD-bd_PCMH_sub2"/>
</dbReference>
<dbReference type="PANTHER" id="PTHR42659">
    <property type="entry name" value="XANTHINE DEHYDROGENASE SUBUNIT C-RELATED"/>
    <property type="match status" value="1"/>
</dbReference>
<dbReference type="Pfam" id="PF03450">
    <property type="entry name" value="CO_deh_flav_C"/>
    <property type="match status" value="1"/>
</dbReference>
<dbReference type="SMART" id="SM01092">
    <property type="entry name" value="CO_deh_flav_C"/>
    <property type="match status" value="1"/>
</dbReference>
<dbReference type="InterPro" id="IPR002346">
    <property type="entry name" value="Mopterin_DH_FAD-bd"/>
</dbReference>
<reference evidence="5" key="2">
    <citation type="submission" date="2020-09" db="EMBL/GenBank/DDBJ databases">
        <authorList>
            <person name="Sun Q."/>
            <person name="Zhou Y."/>
        </authorList>
    </citation>
    <scope>NUCLEOTIDE SEQUENCE</scope>
    <source>
        <strain evidence="5">CGMCC 1.15367</strain>
    </source>
</reference>
<dbReference type="EMBL" id="BMIQ01000004">
    <property type="protein sequence ID" value="GGE07532.1"/>
    <property type="molecule type" value="Genomic_DNA"/>
</dbReference>
<dbReference type="InterPro" id="IPR036683">
    <property type="entry name" value="CO_DH_flav_C_dom_sf"/>
</dbReference>
<dbReference type="InterPro" id="IPR051312">
    <property type="entry name" value="Diverse_Substr_Oxidored"/>
</dbReference>
<evidence type="ECO:0000259" key="4">
    <source>
        <dbReference type="PROSITE" id="PS51387"/>
    </source>
</evidence>
<evidence type="ECO:0000256" key="3">
    <source>
        <dbReference type="ARBA" id="ARBA00023002"/>
    </source>
</evidence>
<dbReference type="SUPFAM" id="SSF56176">
    <property type="entry name" value="FAD-binding/transporter-associated domain-like"/>
    <property type="match status" value="1"/>
</dbReference>
<dbReference type="RefSeq" id="WP_188909505.1">
    <property type="nucleotide sequence ID" value="NZ_BMIQ01000004.1"/>
</dbReference>
<dbReference type="Pfam" id="PF00941">
    <property type="entry name" value="FAD_binding_5"/>
    <property type="match status" value="1"/>
</dbReference>
<evidence type="ECO:0000256" key="2">
    <source>
        <dbReference type="ARBA" id="ARBA00022827"/>
    </source>
</evidence>
<comment type="caution">
    <text evidence="5">The sequence shown here is derived from an EMBL/GenBank/DDBJ whole genome shotgun (WGS) entry which is preliminary data.</text>
</comment>
<gene>
    <name evidence="5" type="ORF">GCM10011390_28210</name>
</gene>
<dbReference type="PROSITE" id="PS51387">
    <property type="entry name" value="FAD_PCMH"/>
    <property type="match status" value="1"/>
</dbReference>
<evidence type="ECO:0000256" key="1">
    <source>
        <dbReference type="ARBA" id="ARBA00022630"/>
    </source>
</evidence>
<evidence type="ECO:0000313" key="6">
    <source>
        <dbReference type="Proteomes" id="UP000644699"/>
    </source>
</evidence>
<keyword evidence="2" id="KW-0274">FAD</keyword>
<dbReference type="SUPFAM" id="SSF55447">
    <property type="entry name" value="CO dehydrogenase flavoprotein C-terminal domain-like"/>
    <property type="match status" value="1"/>
</dbReference>
<accession>A0A916ZR86</accession>
<sequence length="287" mass="29617">MAAPLAAPPSLHVAATLREALDALAERGPEGAPFAGGTWIMRAPLRHEAPRPAYVALGRIAELREIAVGETELTIGAAVTHAALAEALAGLPEFAGLRLAAGTSANPAVRAAATLGGNLATAAFPAADLVPALLALSAEVEIADRQGAERLPIAEFLARRASLAPGRLLTRVRVPRRHIRSAHARLPLRKAGDYPVAVVALAIEPDGAGRIGAARIAVGSVEPVARRWDGLEAALRGSPLDPAAAAERARAHADEFSGRDGIEAPGWYRVSVLPALVRRAVAALGPR</sequence>
<keyword evidence="1" id="KW-0285">Flavoprotein</keyword>
<dbReference type="Gene3D" id="3.30.390.50">
    <property type="entry name" value="CO dehydrogenase flavoprotein, C-terminal domain"/>
    <property type="match status" value="1"/>
</dbReference>
<dbReference type="GO" id="GO:0016491">
    <property type="term" value="F:oxidoreductase activity"/>
    <property type="evidence" value="ECO:0007669"/>
    <property type="project" value="UniProtKB-KW"/>
</dbReference>
<organism evidence="5 6">
    <name type="scientific">Aureimonas endophytica</name>
    <dbReference type="NCBI Taxonomy" id="2027858"/>
    <lineage>
        <taxon>Bacteria</taxon>
        <taxon>Pseudomonadati</taxon>
        <taxon>Pseudomonadota</taxon>
        <taxon>Alphaproteobacteria</taxon>
        <taxon>Hyphomicrobiales</taxon>
        <taxon>Aurantimonadaceae</taxon>
        <taxon>Aureimonas</taxon>
    </lineage>
</organism>
<dbReference type="Proteomes" id="UP000644699">
    <property type="component" value="Unassembled WGS sequence"/>
</dbReference>
<evidence type="ECO:0000313" key="5">
    <source>
        <dbReference type="EMBL" id="GGE07532.1"/>
    </source>
</evidence>
<keyword evidence="6" id="KW-1185">Reference proteome</keyword>
<dbReference type="GO" id="GO:0071949">
    <property type="term" value="F:FAD binding"/>
    <property type="evidence" value="ECO:0007669"/>
    <property type="project" value="InterPro"/>
</dbReference>
<protein>
    <submittedName>
        <fullName evidence="5">Molybdopterin dehydrogenase</fullName>
    </submittedName>
</protein>
<dbReference type="PANTHER" id="PTHR42659:SF2">
    <property type="entry name" value="XANTHINE DEHYDROGENASE SUBUNIT C-RELATED"/>
    <property type="match status" value="1"/>
</dbReference>
<dbReference type="InterPro" id="IPR005107">
    <property type="entry name" value="CO_DH_flav_C"/>
</dbReference>
<keyword evidence="3" id="KW-0560">Oxidoreductase</keyword>